<proteinExistence type="predicted"/>
<evidence type="ECO:0000313" key="4">
    <source>
        <dbReference type="Proteomes" id="UP000765507"/>
    </source>
</evidence>
<dbReference type="AlphaFoldDB" id="A0A8T1RYS0"/>
<sequence>MKLQQGWVPLGLKLTILLVLCLHLPGVTPRSFQLPEGGTLGRSRRQADDPEPRSSEEEVMEFFEPLVRVIQEIPTPTLPSPAAIWSWIPALRNLLDPKNQTFTPGPPAQTEKPTAGSASAPKASASPRAAALELPVSIQPVVPKIPVTAQPPRLELPVSIQPRPRESELASSVQPDTDELFASPDEESC</sequence>
<keyword evidence="4" id="KW-1185">Reference proteome</keyword>
<keyword evidence="2" id="KW-0732">Signal</keyword>
<feature type="region of interest" description="Disordered" evidence="1">
    <location>
        <begin position="32"/>
        <end position="58"/>
    </location>
</feature>
<dbReference type="OrthoDB" id="9425741at2759"/>
<evidence type="ECO:0000256" key="2">
    <source>
        <dbReference type="SAM" id="SignalP"/>
    </source>
</evidence>
<evidence type="ECO:0000313" key="3">
    <source>
        <dbReference type="EMBL" id="KAG6922042.1"/>
    </source>
</evidence>
<reference evidence="3 4" key="1">
    <citation type="journal article" date="2020" name="G3 (Bethesda)">
        <title>Draft Genome of the Common Snapping Turtle, Chelydra serpentina, a Model for Phenotypic Plasticity in Reptiles.</title>
        <authorList>
            <person name="Das D."/>
            <person name="Singh S.K."/>
            <person name="Bierstedt J."/>
            <person name="Erickson A."/>
            <person name="Galli G.L.J."/>
            <person name="Crossley D.A. 2nd"/>
            <person name="Rhen T."/>
        </authorList>
    </citation>
    <scope>NUCLEOTIDE SEQUENCE [LARGE SCALE GENOMIC DNA]</scope>
    <source>
        <strain evidence="3">KW</strain>
    </source>
</reference>
<protein>
    <submittedName>
        <fullName evidence="3">Uncharacterized protein</fullName>
    </submittedName>
</protein>
<feature type="compositionally biased region" description="Basic and acidic residues" evidence="1">
    <location>
        <begin position="45"/>
        <end position="56"/>
    </location>
</feature>
<accession>A0A8T1RYS0</accession>
<dbReference type="Proteomes" id="UP000765507">
    <property type="component" value="Unassembled WGS sequence"/>
</dbReference>
<dbReference type="EMBL" id="JAHGAV010001545">
    <property type="protein sequence ID" value="KAG6922042.1"/>
    <property type="molecule type" value="Genomic_DNA"/>
</dbReference>
<comment type="caution">
    <text evidence="3">The sequence shown here is derived from an EMBL/GenBank/DDBJ whole genome shotgun (WGS) entry which is preliminary data.</text>
</comment>
<feature type="signal peptide" evidence="2">
    <location>
        <begin position="1"/>
        <end position="29"/>
    </location>
</feature>
<organism evidence="3 4">
    <name type="scientific">Chelydra serpentina</name>
    <name type="common">Snapping turtle</name>
    <name type="synonym">Testudo serpentina</name>
    <dbReference type="NCBI Taxonomy" id="8475"/>
    <lineage>
        <taxon>Eukaryota</taxon>
        <taxon>Metazoa</taxon>
        <taxon>Chordata</taxon>
        <taxon>Craniata</taxon>
        <taxon>Vertebrata</taxon>
        <taxon>Euteleostomi</taxon>
        <taxon>Archelosauria</taxon>
        <taxon>Testudinata</taxon>
        <taxon>Testudines</taxon>
        <taxon>Cryptodira</taxon>
        <taxon>Durocryptodira</taxon>
        <taxon>Americhelydia</taxon>
        <taxon>Chelydroidea</taxon>
        <taxon>Chelydridae</taxon>
        <taxon>Chelydra</taxon>
    </lineage>
</organism>
<feature type="region of interest" description="Disordered" evidence="1">
    <location>
        <begin position="147"/>
        <end position="189"/>
    </location>
</feature>
<gene>
    <name evidence="3" type="ORF">G0U57_004080</name>
</gene>
<evidence type="ECO:0000256" key="1">
    <source>
        <dbReference type="SAM" id="MobiDB-lite"/>
    </source>
</evidence>
<feature type="region of interest" description="Disordered" evidence="1">
    <location>
        <begin position="98"/>
        <end position="129"/>
    </location>
</feature>
<feature type="compositionally biased region" description="Low complexity" evidence="1">
    <location>
        <begin position="113"/>
        <end position="129"/>
    </location>
</feature>
<feature type="compositionally biased region" description="Acidic residues" evidence="1">
    <location>
        <begin position="176"/>
        <end position="189"/>
    </location>
</feature>
<name>A0A8T1RYS0_CHESE</name>
<feature type="chain" id="PRO_5035894353" evidence="2">
    <location>
        <begin position="30"/>
        <end position="189"/>
    </location>
</feature>